<gene>
    <name evidence="1" type="ORF">ITJ86_15180</name>
</gene>
<sequence length="83" mass="9428">MVLMALISAPTIIVSFDDTTDVTSFYSIVEEEENHNVKLVFKNTDQESNTLFDDCSNTHGVGYMYKQYPKPHLNLISPPPDFI</sequence>
<name>A0ABS0ELB5_9FLAO</name>
<comment type="caution">
    <text evidence="1">The sequence shown here is derived from an EMBL/GenBank/DDBJ whole genome shotgun (WGS) entry which is preliminary data.</text>
</comment>
<reference evidence="1 2" key="1">
    <citation type="submission" date="2020-11" db="EMBL/GenBank/DDBJ databases">
        <title>Winogradskyella marina sp. nov., isolated from marine sediment.</title>
        <authorList>
            <person name="Bo J."/>
            <person name="Wang S."/>
            <person name="Song X."/>
            <person name="Du Z."/>
        </authorList>
    </citation>
    <scope>NUCLEOTIDE SEQUENCE [LARGE SCALE GENOMIC DNA]</scope>
    <source>
        <strain evidence="1 2">F6397</strain>
    </source>
</reference>
<dbReference type="EMBL" id="JADOET010000017">
    <property type="protein sequence ID" value="MBF8151250.1"/>
    <property type="molecule type" value="Genomic_DNA"/>
</dbReference>
<dbReference type="Proteomes" id="UP000611215">
    <property type="component" value="Unassembled WGS sequence"/>
</dbReference>
<evidence type="ECO:0000313" key="1">
    <source>
        <dbReference type="EMBL" id="MBF8151250.1"/>
    </source>
</evidence>
<proteinExistence type="predicted"/>
<keyword evidence="2" id="KW-1185">Reference proteome</keyword>
<evidence type="ECO:0000313" key="2">
    <source>
        <dbReference type="Proteomes" id="UP000611215"/>
    </source>
</evidence>
<accession>A0ABS0ELB5</accession>
<organism evidence="1 2">
    <name type="scientific">Winogradskyella marina</name>
    <dbReference type="NCBI Taxonomy" id="2785530"/>
    <lineage>
        <taxon>Bacteria</taxon>
        <taxon>Pseudomonadati</taxon>
        <taxon>Bacteroidota</taxon>
        <taxon>Flavobacteriia</taxon>
        <taxon>Flavobacteriales</taxon>
        <taxon>Flavobacteriaceae</taxon>
        <taxon>Winogradskyella</taxon>
    </lineage>
</organism>
<protein>
    <submittedName>
        <fullName evidence="1">Uncharacterized protein</fullName>
    </submittedName>
</protein>